<dbReference type="Proteomes" id="UP000437068">
    <property type="component" value="Unassembled WGS sequence"/>
</dbReference>
<gene>
    <name evidence="4" type="ORF">PF001_g31258</name>
    <name evidence="3" type="ORF">PF007_g31798</name>
    <name evidence="2" type="ORF">PF009_g32214</name>
</gene>
<reference evidence="5 6" key="1">
    <citation type="submission" date="2018-08" db="EMBL/GenBank/DDBJ databases">
        <title>Genomic investigation of the strawberry pathogen Phytophthora fragariae indicates pathogenicity is determined by transcriptional variation in three key races.</title>
        <authorList>
            <person name="Adams T.M."/>
            <person name="Armitage A.D."/>
            <person name="Sobczyk M.K."/>
            <person name="Bates H.J."/>
            <person name="Dunwell J.M."/>
            <person name="Nellist C.F."/>
            <person name="Harrison R.J."/>
        </authorList>
    </citation>
    <scope>NUCLEOTIDE SEQUENCE [LARGE SCALE GENOMIC DNA]</scope>
    <source>
        <strain evidence="4 6">A4</strain>
        <strain evidence="3 7">NOV-71</strain>
        <strain evidence="2 5">NOV-9</strain>
    </source>
</reference>
<evidence type="ECO:0000256" key="1">
    <source>
        <dbReference type="SAM" id="MobiDB-lite"/>
    </source>
</evidence>
<protein>
    <submittedName>
        <fullName evidence="4">Uncharacterized protein</fullName>
    </submittedName>
</protein>
<accession>A0A6A4AZS9</accession>
<proteinExistence type="predicted"/>
<dbReference type="Proteomes" id="UP000429523">
    <property type="component" value="Unassembled WGS sequence"/>
</dbReference>
<organism evidence="4 6">
    <name type="scientific">Phytophthora fragariae</name>
    <dbReference type="NCBI Taxonomy" id="53985"/>
    <lineage>
        <taxon>Eukaryota</taxon>
        <taxon>Sar</taxon>
        <taxon>Stramenopiles</taxon>
        <taxon>Oomycota</taxon>
        <taxon>Peronosporomycetes</taxon>
        <taxon>Peronosporales</taxon>
        <taxon>Peronosporaceae</taxon>
        <taxon>Phytophthora</taxon>
    </lineage>
</organism>
<dbReference type="EMBL" id="QXGF01007180">
    <property type="protein sequence ID" value="KAE8917464.1"/>
    <property type="molecule type" value="Genomic_DNA"/>
</dbReference>
<comment type="caution">
    <text evidence="4">The sequence shown here is derived from an EMBL/GenBank/DDBJ whole genome shotgun (WGS) entry which is preliminary data.</text>
</comment>
<evidence type="ECO:0000313" key="2">
    <source>
        <dbReference type="EMBL" id="KAE8917464.1"/>
    </source>
</evidence>
<dbReference type="EMBL" id="QXFZ01007419">
    <property type="protein sequence ID" value="KAE9057003.1"/>
    <property type="molecule type" value="Genomic_DNA"/>
</dbReference>
<evidence type="ECO:0000313" key="7">
    <source>
        <dbReference type="Proteomes" id="UP000441208"/>
    </source>
</evidence>
<dbReference type="Proteomes" id="UP000441208">
    <property type="component" value="Unassembled WGS sequence"/>
</dbReference>
<feature type="region of interest" description="Disordered" evidence="1">
    <location>
        <begin position="27"/>
        <end position="48"/>
    </location>
</feature>
<dbReference type="AlphaFoldDB" id="A0A6A4AZS9"/>
<evidence type="ECO:0000313" key="3">
    <source>
        <dbReference type="EMBL" id="KAE9057003.1"/>
    </source>
</evidence>
<sequence length="48" mass="5095">MGVVLMNLVLGALLGLVTILIFQLPSGQPDEGQAASGRGRKKIVQYNK</sequence>
<evidence type="ECO:0000313" key="6">
    <source>
        <dbReference type="Proteomes" id="UP000437068"/>
    </source>
</evidence>
<name>A0A6A4AZS9_9STRA</name>
<evidence type="ECO:0000313" key="4">
    <source>
        <dbReference type="EMBL" id="KAE9264483.1"/>
    </source>
</evidence>
<feature type="compositionally biased region" description="Basic residues" evidence="1">
    <location>
        <begin position="38"/>
        <end position="48"/>
    </location>
</feature>
<evidence type="ECO:0000313" key="5">
    <source>
        <dbReference type="Proteomes" id="UP000429523"/>
    </source>
</evidence>
<dbReference type="EMBL" id="QXGE01006840">
    <property type="protein sequence ID" value="KAE9264483.1"/>
    <property type="molecule type" value="Genomic_DNA"/>
</dbReference>